<evidence type="ECO:0000313" key="4">
    <source>
        <dbReference type="RefSeq" id="XP_006815877.1"/>
    </source>
</evidence>
<dbReference type="Proteomes" id="UP000694865">
    <property type="component" value="Unplaced"/>
</dbReference>
<keyword evidence="2" id="KW-1133">Transmembrane helix</keyword>
<evidence type="ECO:0000256" key="1">
    <source>
        <dbReference type="SAM" id="MobiDB-lite"/>
    </source>
</evidence>
<dbReference type="InterPro" id="IPR007369">
    <property type="entry name" value="Peptidase_A22B_SPP"/>
</dbReference>
<organism evidence="3 4">
    <name type="scientific">Saccoglossus kowalevskii</name>
    <name type="common">Acorn worm</name>
    <dbReference type="NCBI Taxonomy" id="10224"/>
    <lineage>
        <taxon>Eukaryota</taxon>
        <taxon>Metazoa</taxon>
        <taxon>Hemichordata</taxon>
        <taxon>Enteropneusta</taxon>
        <taxon>Harrimaniidae</taxon>
        <taxon>Saccoglossus</taxon>
    </lineage>
</organism>
<accession>A0ABM0M786</accession>
<proteinExistence type="predicted"/>
<evidence type="ECO:0000256" key="2">
    <source>
        <dbReference type="SAM" id="Phobius"/>
    </source>
</evidence>
<reference evidence="4" key="1">
    <citation type="submission" date="2025-08" db="UniProtKB">
        <authorList>
            <consortium name="RefSeq"/>
        </authorList>
    </citation>
    <scope>IDENTIFICATION</scope>
    <source>
        <tissue evidence="4">Testes</tissue>
    </source>
</reference>
<feature type="region of interest" description="Disordered" evidence="1">
    <location>
        <begin position="33"/>
        <end position="96"/>
    </location>
</feature>
<keyword evidence="2" id="KW-0472">Membrane</keyword>
<feature type="transmembrane region" description="Helical" evidence="2">
    <location>
        <begin position="6"/>
        <end position="25"/>
    </location>
</feature>
<feature type="compositionally biased region" description="Acidic residues" evidence="1">
    <location>
        <begin position="49"/>
        <end position="58"/>
    </location>
</feature>
<sequence length="96" mass="10781">MQTGQPALLYLVPCTVLTTLVIAWARHEVKHLWNGHRGGVRRPQNTSDEKDESVDSDSENPPNTIQQQTDVRLDSSSESLLVSEDKKETQPLVKDD</sequence>
<dbReference type="PANTHER" id="PTHR12174:SF103">
    <property type="entry name" value="INTRAMEMBRANE PROTEASE (IMPAS) FAMILY"/>
    <property type="match status" value="1"/>
</dbReference>
<keyword evidence="3" id="KW-1185">Reference proteome</keyword>
<dbReference type="RefSeq" id="XP_006815877.1">
    <property type="nucleotide sequence ID" value="XM_006815814.1"/>
</dbReference>
<dbReference type="Pfam" id="PF04258">
    <property type="entry name" value="Peptidase_A22B"/>
    <property type="match status" value="1"/>
</dbReference>
<evidence type="ECO:0000313" key="3">
    <source>
        <dbReference type="Proteomes" id="UP000694865"/>
    </source>
</evidence>
<dbReference type="GeneID" id="102805383"/>
<protein>
    <submittedName>
        <fullName evidence="4">Signal peptide peptidase-like 2A-like</fullName>
    </submittedName>
</protein>
<feature type="compositionally biased region" description="Polar residues" evidence="1">
    <location>
        <begin position="60"/>
        <end position="69"/>
    </location>
</feature>
<dbReference type="PANTHER" id="PTHR12174">
    <property type="entry name" value="SIGNAL PEPTIDE PEPTIDASE"/>
    <property type="match status" value="1"/>
</dbReference>
<name>A0ABM0M786_SACKO</name>
<gene>
    <name evidence="4" type="primary">LOC102805383</name>
</gene>
<keyword evidence="2" id="KW-0812">Transmembrane</keyword>
<feature type="compositionally biased region" description="Basic and acidic residues" evidence="1">
    <location>
        <begin position="83"/>
        <end position="96"/>
    </location>
</feature>